<dbReference type="GO" id="GO:0030313">
    <property type="term" value="C:cell envelope"/>
    <property type="evidence" value="ECO:0007669"/>
    <property type="project" value="UniProtKB-SubCell"/>
</dbReference>
<organism evidence="3 4">
    <name type="scientific">Paenibacillus algorifonticola</name>
    <dbReference type="NCBI Taxonomy" id="684063"/>
    <lineage>
        <taxon>Bacteria</taxon>
        <taxon>Bacillati</taxon>
        <taxon>Bacillota</taxon>
        <taxon>Bacilli</taxon>
        <taxon>Bacillales</taxon>
        <taxon>Paenibacillaceae</taxon>
        <taxon>Paenibacillus</taxon>
    </lineage>
</organism>
<accession>A0A1I2CJN7</accession>
<dbReference type="InterPro" id="IPR001119">
    <property type="entry name" value="SLH_dom"/>
</dbReference>
<dbReference type="EMBL" id="FONN01000005">
    <property type="protein sequence ID" value="SFE68557.1"/>
    <property type="molecule type" value="Genomic_DNA"/>
</dbReference>
<dbReference type="RefSeq" id="WP_074904782.1">
    <property type="nucleotide sequence ID" value="NZ_FONN01000005.1"/>
</dbReference>
<dbReference type="SUPFAM" id="SSF50939">
    <property type="entry name" value="Sialidases"/>
    <property type="match status" value="1"/>
</dbReference>
<name>A0A1I2CJN7_9BACL</name>
<feature type="domain" description="SLH" evidence="2">
    <location>
        <begin position="1969"/>
        <end position="2023"/>
    </location>
</feature>
<evidence type="ECO:0000313" key="3">
    <source>
        <dbReference type="EMBL" id="SFE68557.1"/>
    </source>
</evidence>
<feature type="domain" description="SLH" evidence="2">
    <location>
        <begin position="1840"/>
        <end position="1903"/>
    </location>
</feature>
<dbReference type="NCBIfam" id="TIGR02543">
    <property type="entry name" value="List_Bact_rpt"/>
    <property type="match status" value="14"/>
</dbReference>
<dbReference type="Proteomes" id="UP000183410">
    <property type="component" value="Unassembled WGS sequence"/>
</dbReference>
<protein>
    <submittedName>
        <fullName evidence="3">Listeria/Bacterioides repeat-containing protein</fullName>
    </submittedName>
</protein>
<proteinExistence type="predicted"/>
<dbReference type="Gene3D" id="2.60.40.4270">
    <property type="entry name" value="Listeria-Bacteroides repeat domain"/>
    <property type="match status" value="17"/>
</dbReference>
<dbReference type="PANTHER" id="PTHR43308">
    <property type="entry name" value="OUTER MEMBRANE PROTEIN ALPHA-RELATED"/>
    <property type="match status" value="1"/>
</dbReference>
<evidence type="ECO:0000256" key="1">
    <source>
        <dbReference type="ARBA" id="ARBA00004196"/>
    </source>
</evidence>
<reference evidence="4" key="1">
    <citation type="submission" date="2016-10" db="EMBL/GenBank/DDBJ databases">
        <authorList>
            <person name="Varghese N."/>
            <person name="Submissions S."/>
        </authorList>
    </citation>
    <scope>NUCLEOTIDE SEQUENCE [LARGE SCALE GENOMIC DNA]</scope>
    <source>
        <strain evidence="4">CGMCC 1.10223</strain>
    </source>
</reference>
<evidence type="ECO:0000313" key="4">
    <source>
        <dbReference type="Proteomes" id="UP000183410"/>
    </source>
</evidence>
<evidence type="ECO:0000259" key="2">
    <source>
        <dbReference type="PROSITE" id="PS51272"/>
    </source>
</evidence>
<dbReference type="InterPro" id="IPR036278">
    <property type="entry name" value="Sialidase_sf"/>
</dbReference>
<comment type="subcellular location">
    <subcellularLocation>
        <location evidence="1">Cell envelope</location>
    </subcellularLocation>
</comment>
<dbReference type="Pfam" id="PF00395">
    <property type="entry name" value="SLH"/>
    <property type="match status" value="3"/>
</dbReference>
<feature type="domain" description="SLH" evidence="2">
    <location>
        <begin position="1904"/>
        <end position="1966"/>
    </location>
</feature>
<gene>
    <name evidence="3" type="ORF">SAMN04487969_105115</name>
</gene>
<dbReference type="Pfam" id="PF09479">
    <property type="entry name" value="Flg_new"/>
    <property type="match status" value="17"/>
</dbReference>
<keyword evidence="4" id="KW-1185">Reference proteome</keyword>
<dbReference type="PANTHER" id="PTHR43308:SF5">
    <property type="entry name" value="S-LAYER PROTEIN _ PEPTIDOGLYCAN ENDO-BETA-N-ACETYLGLUCOSAMINIDASE"/>
    <property type="match status" value="1"/>
</dbReference>
<dbReference type="PROSITE" id="PS51272">
    <property type="entry name" value="SLH"/>
    <property type="match status" value="3"/>
</dbReference>
<sequence length="2023" mass="207260">MKKKRNFISLLIAILILLEVIHPVSTFAAWSKPDYQASSLLYGVVRGPDRFMAVGTNGTLLYSLDGSDGQFTGSIFTGTTVSLNDIVYDGSKYVIVGGNGTILTWGPGNVLGTSNSNTSNILGSVVYGGGKYVATGQFSTVTTSSDGVNWTSQMLTNTGGAYIYSVTYGNKFVAVGQYGKIWTSIDGVAWTEQVSNVGYSLQDVTYSNGQYVAVGGAGTILTSSDGVTWTAQASGTTQGLSGITYGNGRFVAVGSGGTVLNSSNGVNWNVIPSGSTDYLTDIEYGNNTFIIVGDNANLVFENSTVTYDGNAHTGGTVPSDSSTYGIGASATVLGKGSLVRAGYTFAGWNTAANGSGTSYTAGATLTMDMANVTLYAQWTASPTYTVAYNGNGSTGGTVSVDSSAYENGTAVTVSAKGSLVRTGYTFTGWNTAANGSGTSYAAGATLTMGGANVTLYAQWTLTPTYTVTYNGNGSTGGAVPTDGGAYESGATTTVRANTGSLVRTGYTFAGWNTAANGSGTNYAAGATLTMGAANVTLYARWTLNPTYTVTYNGNGSTGGAVPTDGGAYESGATTTVRANTGSLVRTGYTFAGWNTAANGSGTSYAAGATLTMGAANVTLYARWTLTPTYTVTYNGNGTTGGTVPVDSSAYENGTAVTVLGKGTLVRTSYTFAGWNTAANGSGTNYAAGATLTMGAANVTLYAQWTLTPTYTVTYNGNSSTGGTVPVDSSTYENGTAVTVLGKGTLVRTSYTFAGWNTAANGSGTNYAAGATLTMGAANVTLYAQWTLTPTYTVTYNGNSSTGGTVPVDSSAYENGASATVLGKGTLVRAGYTFAGWNTAANGSGTSYAAGATLTMGTANVTLYAQWTLTPTYTVTYSGNSSTGGTVPVDSSAYENGTVVTVLGKGTLVRTSYTFAGWNTAANGSGTSYAAGATLTMGAANETLYAQWILNPTYTVTYNGNGSTGGVVPVDSSAYENGTAVTVLGKGTLVRTSYTFAGWNTAANGSGTSYPAGVTLTMGAANVTLYAQWTLTPTYTVTYNGNGSTGGVVLVDSSAYENGTAVTVLGKGTLVRTGYTFAGWNTAANGSGTNYAAGATLTMGAANVTLYAQWTLTPTYTVTYNGNSSTGGTAPTDGGAYESGQTATVRANIGSLVKAGYTFVGWNTAANGSGTNYATGATLTMGAANVTLYAQWTLTPTYTVTYNGNSSTGGTVPVDSSAYENGTAVTVLGKGTLVRTSYTFTGWNTVANGSGTNYAAGAALTMGAANVTLYAQWTLTPTYTVTYNGNSSTGGTVPVDSSVYENSAAVTVLGKGTLVRTGYTFAGWNTAANGSGTNYAAGATLTMGAANVMLYSQWTLAPTYTVTYNGNSSSGGMVPVDNSAYENGTGATVLGNTGSLVRTSYTFAGWNTSANGSGTSYAAGATLTMGAANVTLYAQWTLTPTYTVTYNENSSTGGTVPVDGSAYENGTAATALGNTGNLVRAGYTFAGWNTAANGSGTSYAAGATLTMGAANVTLYAQWTLTSTYTVTYNENSSTGGTVPVDSSAYENGTAVTVLGKGTLVRTGYTFAGWNTAGNGSGTSYATGATLTMGAANVTLYAQWTLNPTYTITYNGNSSTGGAVPVDSSAYENGTGATVLGNTGNLVRTSYTFAGWNSEANGSGTSYAAGATLTMGTTNVTLYAQWHVSGGSGGSSYIEPVSTDGRLTLPAGARGEVSSEDVVRIYIPSGATDKELKVTIERDIEAGKLLSKEKHPVSGVFNILKNIPDNFKKLVTISFAFERSKLTKGQQPAVFYYDETKKTWTEVAGGKVDGNWISIEVNYFAKFTVLCVGTVNGQRVPCRPANSAPEFSDIIGHWAASNIQLAVSKGIVSGYPNGTFRPNAAVTRAEFVVMLMNTLKLKPQVEKAEISFTDAAKIEAWAKESVAQAVQAGIIGGFEDGSFRPDKGITRSEMVVMIARALNLSVDANTATDFEDDHHIPAWAKGAVKAMKNLGLVNGRSTNEFGPNDKTTRAEAATILLRILEQQSM</sequence>
<dbReference type="InterPro" id="IPR013378">
    <property type="entry name" value="InlB-like_B-rpt"/>
</dbReference>
<dbReference type="InterPro" id="IPR042229">
    <property type="entry name" value="Listeria/Bacterioides_rpt_sf"/>
</dbReference>
<dbReference type="InterPro" id="IPR051465">
    <property type="entry name" value="Cell_Envelope_Struct_Comp"/>
</dbReference>